<dbReference type="Gene3D" id="3.40.50.2300">
    <property type="match status" value="2"/>
</dbReference>
<dbReference type="EMBL" id="CP159992">
    <property type="protein sequence ID" value="XCP97714.1"/>
    <property type="molecule type" value="Genomic_DNA"/>
</dbReference>
<proteinExistence type="predicted"/>
<accession>A0AAU8NJ30</accession>
<dbReference type="SMART" id="SM00354">
    <property type="entry name" value="HTH_LACI"/>
    <property type="match status" value="1"/>
</dbReference>
<dbReference type="Pfam" id="PF00356">
    <property type="entry name" value="LacI"/>
    <property type="match status" value="1"/>
</dbReference>
<evidence type="ECO:0000256" key="3">
    <source>
        <dbReference type="ARBA" id="ARBA00023125"/>
    </source>
</evidence>
<dbReference type="PANTHER" id="PTHR30146:SF148">
    <property type="entry name" value="HTH-TYPE TRANSCRIPTIONAL REPRESSOR PURR-RELATED"/>
    <property type="match status" value="1"/>
</dbReference>
<dbReference type="InterPro" id="IPR028082">
    <property type="entry name" value="Peripla_BP_I"/>
</dbReference>
<dbReference type="InterPro" id="IPR046335">
    <property type="entry name" value="LacI/GalR-like_sensor"/>
</dbReference>
<keyword evidence="3 6" id="KW-0238">DNA-binding</keyword>
<dbReference type="InterPro" id="IPR010982">
    <property type="entry name" value="Lambda_DNA-bd_dom_sf"/>
</dbReference>
<dbReference type="PROSITE" id="PS50932">
    <property type="entry name" value="HTH_LACI_2"/>
    <property type="match status" value="1"/>
</dbReference>
<reference evidence="6" key="1">
    <citation type="submission" date="2024-05" db="EMBL/GenBank/DDBJ databases">
        <title>Draft genome assemblies of 36 bacteria isolated from hibernating arctic ground squirrels.</title>
        <authorList>
            <person name="McKee H."/>
            <person name="Mullen L."/>
            <person name="Drown D.M."/>
            <person name="Duddleston K.N."/>
        </authorList>
    </citation>
    <scope>NUCLEOTIDE SEQUENCE</scope>
    <source>
        <strain evidence="6">AN1007</strain>
    </source>
</reference>
<dbReference type="AlphaFoldDB" id="A0AAU8NJ30"/>
<keyword evidence="4" id="KW-0804">Transcription</keyword>
<dbReference type="GO" id="GO:0000976">
    <property type="term" value="F:transcription cis-regulatory region binding"/>
    <property type="evidence" value="ECO:0007669"/>
    <property type="project" value="TreeGrafter"/>
</dbReference>
<evidence type="ECO:0000256" key="1">
    <source>
        <dbReference type="ARBA" id="ARBA00022491"/>
    </source>
</evidence>
<evidence type="ECO:0000313" key="6">
    <source>
        <dbReference type="EMBL" id="XCP97714.1"/>
    </source>
</evidence>
<gene>
    <name evidence="6" type="ORF">ABXS70_13880</name>
</gene>
<dbReference type="InterPro" id="IPR000843">
    <property type="entry name" value="HTH_LacI"/>
</dbReference>
<feature type="domain" description="HTH lacI-type" evidence="5">
    <location>
        <begin position="40"/>
        <end position="83"/>
    </location>
</feature>
<evidence type="ECO:0000256" key="4">
    <source>
        <dbReference type="ARBA" id="ARBA00023163"/>
    </source>
</evidence>
<dbReference type="CDD" id="cd01392">
    <property type="entry name" value="HTH_LacI"/>
    <property type="match status" value="1"/>
</dbReference>
<evidence type="ECO:0000259" key="5">
    <source>
        <dbReference type="PROSITE" id="PS50932"/>
    </source>
</evidence>
<dbReference type="PANTHER" id="PTHR30146">
    <property type="entry name" value="LACI-RELATED TRANSCRIPTIONAL REPRESSOR"/>
    <property type="match status" value="1"/>
</dbReference>
<dbReference type="RefSeq" id="WP_366296375.1">
    <property type="nucleotide sequence ID" value="NZ_CP159992.1"/>
</dbReference>
<evidence type="ECO:0000256" key="2">
    <source>
        <dbReference type="ARBA" id="ARBA00023015"/>
    </source>
</evidence>
<dbReference type="SUPFAM" id="SSF47413">
    <property type="entry name" value="lambda repressor-like DNA-binding domains"/>
    <property type="match status" value="1"/>
</dbReference>
<sequence length="378" mass="42639">MLIMKPNKTRMNKTCFVHPGFYATLDGKSGKSGEQMGKRVTMQQIADAAGVSKFAVSRALTGKPGVSEYTREMIMRTAGQLGYFKTDPKRYPVSDPLSVSAKPRKKCEGTILVLFPNIRSQNRSSLYWGPVFDGISARLNEMGMDILTLTEPSSDHMFSVLNPEAIRGVITVGTISTSVLLEIYRLRIPLVMVDHEDSAIHADTVFADNVKCMKEMVLMLAAKGYKRFQFAGQLPDAVSFRERWLGYRMGLEEMNLKAEQHPGLLVQEYIEMQQTIKDMKHEDIPEVVICANDHTAFIIMEALRNRAVEVPERCAVTGFDNTRTDDPILATAYIPKEHLGARAVDQLLWRMNNPEAPHERKLIHAALMMRDEYHSIQT</sequence>
<organism evidence="6">
    <name type="scientific">Paenibacillus sp. AN1007</name>
    <dbReference type="NCBI Taxonomy" id="3151385"/>
    <lineage>
        <taxon>Bacteria</taxon>
        <taxon>Bacillati</taxon>
        <taxon>Bacillota</taxon>
        <taxon>Bacilli</taxon>
        <taxon>Bacillales</taxon>
        <taxon>Paenibacillaceae</taxon>
        <taxon>Paenibacillus</taxon>
    </lineage>
</organism>
<dbReference type="Gene3D" id="1.10.260.40">
    <property type="entry name" value="lambda repressor-like DNA-binding domains"/>
    <property type="match status" value="1"/>
</dbReference>
<protein>
    <submittedName>
        <fullName evidence="6">LacI family DNA-binding transcriptional regulator</fullName>
    </submittedName>
</protein>
<dbReference type="Pfam" id="PF13377">
    <property type="entry name" value="Peripla_BP_3"/>
    <property type="match status" value="1"/>
</dbReference>
<keyword evidence="2" id="KW-0805">Transcription regulation</keyword>
<name>A0AAU8NJ30_9BACL</name>
<dbReference type="GO" id="GO:0003700">
    <property type="term" value="F:DNA-binding transcription factor activity"/>
    <property type="evidence" value="ECO:0007669"/>
    <property type="project" value="TreeGrafter"/>
</dbReference>
<keyword evidence="1" id="KW-0678">Repressor</keyword>
<dbReference type="SUPFAM" id="SSF53822">
    <property type="entry name" value="Periplasmic binding protein-like I"/>
    <property type="match status" value="1"/>
</dbReference>